<dbReference type="GO" id="GO:0022857">
    <property type="term" value="F:transmembrane transporter activity"/>
    <property type="evidence" value="ECO:0007669"/>
    <property type="project" value="InterPro"/>
</dbReference>
<protein>
    <submittedName>
        <fullName evidence="9">DUF914-domain-containing protein</fullName>
    </submittedName>
</protein>
<dbReference type="GO" id="GO:0016020">
    <property type="term" value="C:membrane"/>
    <property type="evidence" value="ECO:0007669"/>
    <property type="project" value="UniProtKB-SubCell"/>
</dbReference>
<keyword evidence="10" id="KW-1185">Reference proteome</keyword>
<comment type="subcellular location">
    <subcellularLocation>
        <location evidence="1">Membrane</location>
        <topology evidence="1">Multi-pass membrane protein</topology>
    </subcellularLocation>
</comment>
<evidence type="ECO:0000256" key="8">
    <source>
        <dbReference type="SAM" id="Phobius"/>
    </source>
</evidence>
<feature type="region of interest" description="Disordered" evidence="7">
    <location>
        <begin position="239"/>
        <end position="285"/>
    </location>
</feature>
<accession>A0A166FCK2</accession>
<dbReference type="Pfam" id="PF06027">
    <property type="entry name" value="SLC35F"/>
    <property type="match status" value="1"/>
</dbReference>
<dbReference type="STRING" id="436010.A0A166FCK2"/>
<feature type="transmembrane region" description="Helical" evidence="8">
    <location>
        <begin position="212"/>
        <end position="231"/>
    </location>
</feature>
<dbReference type="InterPro" id="IPR052221">
    <property type="entry name" value="SLC35F_Transporter"/>
</dbReference>
<feature type="transmembrane region" description="Helical" evidence="8">
    <location>
        <begin position="159"/>
        <end position="180"/>
    </location>
</feature>
<evidence type="ECO:0000256" key="4">
    <source>
        <dbReference type="ARBA" id="ARBA00022692"/>
    </source>
</evidence>
<dbReference type="PANTHER" id="PTHR14233">
    <property type="entry name" value="DUF914-RELATED"/>
    <property type="match status" value="1"/>
</dbReference>
<dbReference type="AlphaFoldDB" id="A0A166FCK2"/>
<comment type="similarity">
    <text evidence="2">Belongs to the SLC35F solute transporter family.</text>
</comment>
<evidence type="ECO:0000256" key="5">
    <source>
        <dbReference type="ARBA" id="ARBA00022989"/>
    </source>
</evidence>
<name>A0A166FCK2_9AGAM</name>
<feature type="compositionally biased region" description="Polar residues" evidence="7">
    <location>
        <begin position="247"/>
        <end position="258"/>
    </location>
</feature>
<sequence length="285" mass="31748">MVLKDGWKYLILAACDVEGNFLVVKAYEYTDLLSCMLLDAWAIPVCLFFSWVYMRPKYHWTQILGILISVGGLGMLVGSDFLTDKNYPALSRGKGDAFMIVGATLYGFTNATEEFFVRRRPLYEVVGQMGMWGTLINGIQAAGLEHIAMTEASWNGATIGLLVAYTSAMFILYTVAPLLYRSASSAYYNISLLTSDFYGLLFGLFLFHYSPFWLYFPAFVVVLFGLVVYFWHATPEEQGALDPQRPSYLSGSASAQAQSERERPSIGEEEEHVVVPSLSRGAANV</sequence>
<evidence type="ECO:0000256" key="2">
    <source>
        <dbReference type="ARBA" id="ARBA00007863"/>
    </source>
</evidence>
<evidence type="ECO:0000313" key="10">
    <source>
        <dbReference type="Proteomes" id="UP000076532"/>
    </source>
</evidence>
<gene>
    <name evidence="9" type="ORF">FIBSPDRAFT_865802</name>
</gene>
<dbReference type="PANTHER" id="PTHR14233:SF4">
    <property type="entry name" value="SOLUTE CARRIER FAMILY 35 MEMBER F2"/>
    <property type="match status" value="1"/>
</dbReference>
<keyword evidence="5 8" id="KW-1133">Transmembrane helix</keyword>
<proteinExistence type="inferred from homology"/>
<evidence type="ECO:0000256" key="3">
    <source>
        <dbReference type="ARBA" id="ARBA00022448"/>
    </source>
</evidence>
<dbReference type="InterPro" id="IPR009262">
    <property type="entry name" value="SLC35_F1/F2/F6"/>
</dbReference>
<dbReference type="InterPro" id="IPR037185">
    <property type="entry name" value="EmrE-like"/>
</dbReference>
<keyword evidence="4 8" id="KW-0812">Transmembrane</keyword>
<dbReference type="Proteomes" id="UP000076532">
    <property type="component" value="Unassembled WGS sequence"/>
</dbReference>
<dbReference type="SUPFAM" id="SSF103481">
    <property type="entry name" value="Multidrug resistance efflux transporter EmrE"/>
    <property type="match status" value="1"/>
</dbReference>
<feature type="transmembrane region" description="Helical" evidence="8">
    <location>
        <begin position="60"/>
        <end position="82"/>
    </location>
</feature>
<reference evidence="9 10" key="1">
    <citation type="journal article" date="2016" name="Mol. Biol. Evol.">
        <title>Comparative Genomics of Early-Diverging Mushroom-Forming Fungi Provides Insights into the Origins of Lignocellulose Decay Capabilities.</title>
        <authorList>
            <person name="Nagy L.G."/>
            <person name="Riley R."/>
            <person name="Tritt A."/>
            <person name="Adam C."/>
            <person name="Daum C."/>
            <person name="Floudas D."/>
            <person name="Sun H."/>
            <person name="Yadav J.S."/>
            <person name="Pangilinan J."/>
            <person name="Larsson K.H."/>
            <person name="Matsuura K."/>
            <person name="Barry K."/>
            <person name="Labutti K."/>
            <person name="Kuo R."/>
            <person name="Ohm R.A."/>
            <person name="Bhattacharya S.S."/>
            <person name="Shirouzu T."/>
            <person name="Yoshinaga Y."/>
            <person name="Martin F.M."/>
            <person name="Grigoriev I.V."/>
            <person name="Hibbett D.S."/>
        </authorList>
    </citation>
    <scope>NUCLEOTIDE SEQUENCE [LARGE SCALE GENOMIC DNA]</scope>
    <source>
        <strain evidence="9 10">CBS 109695</strain>
    </source>
</reference>
<dbReference type="OrthoDB" id="429955at2759"/>
<keyword evidence="6 8" id="KW-0472">Membrane</keyword>
<feature type="transmembrane region" description="Helical" evidence="8">
    <location>
        <begin position="36"/>
        <end position="54"/>
    </location>
</feature>
<evidence type="ECO:0000256" key="7">
    <source>
        <dbReference type="SAM" id="MobiDB-lite"/>
    </source>
</evidence>
<organism evidence="9 10">
    <name type="scientific">Athelia psychrophila</name>
    <dbReference type="NCBI Taxonomy" id="1759441"/>
    <lineage>
        <taxon>Eukaryota</taxon>
        <taxon>Fungi</taxon>
        <taxon>Dikarya</taxon>
        <taxon>Basidiomycota</taxon>
        <taxon>Agaricomycotina</taxon>
        <taxon>Agaricomycetes</taxon>
        <taxon>Agaricomycetidae</taxon>
        <taxon>Atheliales</taxon>
        <taxon>Atheliaceae</taxon>
        <taxon>Athelia</taxon>
    </lineage>
</organism>
<evidence type="ECO:0000256" key="1">
    <source>
        <dbReference type="ARBA" id="ARBA00004141"/>
    </source>
</evidence>
<feature type="transmembrane region" description="Helical" evidence="8">
    <location>
        <begin position="186"/>
        <end position="207"/>
    </location>
</feature>
<evidence type="ECO:0000313" key="9">
    <source>
        <dbReference type="EMBL" id="KZP16661.1"/>
    </source>
</evidence>
<dbReference type="EMBL" id="KV417591">
    <property type="protein sequence ID" value="KZP16661.1"/>
    <property type="molecule type" value="Genomic_DNA"/>
</dbReference>
<evidence type="ECO:0000256" key="6">
    <source>
        <dbReference type="ARBA" id="ARBA00023136"/>
    </source>
</evidence>
<keyword evidence="3" id="KW-0813">Transport</keyword>